<feature type="domain" description="SWIM-type" evidence="3">
    <location>
        <begin position="422"/>
        <end position="454"/>
    </location>
</feature>
<keyword evidence="1" id="KW-0479">Metal-binding</keyword>
<evidence type="ECO:0000259" key="3">
    <source>
        <dbReference type="PROSITE" id="PS50966"/>
    </source>
</evidence>
<dbReference type="Proteomes" id="UP000284657">
    <property type="component" value="Unassembled WGS sequence"/>
</dbReference>
<feature type="compositionally biased region" description="Basic and acidic residues" evidence="2">
    <location>
        <begin position="198"/>
        <end position="208"/>
    </location>
</feature>
<sequence length="492" mass="55719">MNHGTVHDVVPFVGRFPSWETFDMARKAHCEKTRTMYVCRNTVKVAVANKRRKLQVPDNWVYDRKVYVCTHGYKRVSRSSGSRPRQHVRYTECKARFTACVVSEQSNNGHETLLIKITGQHVVHSDHPVSLEQWRMYSQNRAAVGEHPYLTHEAELMRRVGSNKRAARTHIENLSGKVCTMKDMHNLYARFKKREGAVRSVDAERDQSQRTVNTADMPSAHSRAQQPDSAGEVRVESILQRFVGADVENHASILSGDDGSNEAICVASRAMKEHFQVFPELLLLDVSAMKLVDGQTAARGDGGDPLVKGVSEVLSMIRFIGDEWTSKMLILELTKPVVSSRCDPLMHFMVNCLSSFAVDLICSQLTTQSAFANGSVAITKSRAPRAQEFNTFPEDNEELASPLSSMTEVTVRWINKTTREKHTLQHDGSACDCEYFTLFHLPCRHLIRYEVSVLQHKQLSMAAVGPRWFLRSFQTPKLASQRESNEIEYHLL</sequence>
<comment type="caution">
    <text evidence="4">The sequence shown here is derived from an EMBL/GenBank/DDBJ whole genome shotgun (WGS) entry which is preliminary data.</text>
</comment>
<evidence type="ECO:0000256" key="2">
    <source>
        <dbReference type="SAM" id="MobiDB-lite"/>
    </source>
</evidence>
<evidence type="ECO:0000256" key="1">
    <source>
        <dbReference type="PROSITE-ProRule" id="PRU00325"/>
    </source>
</evidence>
<keyword evidence="1" id="KW-0862">Zinc</keyword>
<evidence type="ECO:0000313" key="4">
    <source>
        <dbReference type="EMBL" id="RLN70394.1"/>
    </source>
</evidence>
<organism evidence="4 5">
    <name type="scientific">Phytophthora kernoviae</name>
    <dbReference type="NCBI Taxonomy" id="325452"/>
    <lineage>
        <taxon>Eukaryota</taxon>
        <taxon>Sar</taxon>
        <taxon>Stramenopiles</taxon>
        <taxon>Oomycota</taxon>
        <taxon>Peronosporomycetes</taxon>
        <taxon>Peronosporales</taxon>
        <taxon>Peronosporaceae</taxon>
        <taxon>Phytophthora</taxon>
    </lineage>
</organism>
<dbReference type="PANTHER" id="PTHR31569">
    <property type="entry name" value="SWIM-TYPE DOMAIN-CONTAINING PROTEIN"/>
    <property type="match status" value="1"/>
</dbReference>
<keyword evidence="1" id="KW-0863">Zinc-finger</keyword>
<reference evidence="4 5" key="1">
    <citation type="submission" date="2018-07" db="EMBL/GenBank/DDBJ databases">
        <title>Genome sequencing of oomycete isolates from Chile give support for New Zealand origin for Phytophthora kernoviae and make available the first Nothophytophthora sp. genome.</title>
        <authorList>
            <person name="Studholme D.J."/>
            <person name="Sanfuentes E."/>
            <person name="Panda P."/>
            <person name="Hill R."/>
            <person name="Sambles C."/>
            <person name="Grant M."/>
            <person name="Williams N.M."/>
            <person name="Mcdougal R.L."/>
        </authorList>
    </citation>
    <scope>NUCLEOTIDE SEQUENCE [LARGE SCALE GENOMIC DNA]</scope>
    <source>
        <strain evidence="4">Chile7</strain>
    </source>
</reference>
<protein>
    <recommendedName>
        <fullName evidence="3">SWIM-type domain-containing protein</fullName>
    </recommendedName>
</protein>
<feature type="compositionally biased region" description="Polar residues" evidence="2">
    <location>
        <begin position="209"/>
        <end position="228"/>
    </location>
</feature>
<dbReference type="EMBL" id="MBAD02000245">
    <property type="protein sequence ID" value="RLN70394.1"/>
    <property type="molecule type" value="Genomic_DNA"/>
</dbReference>
<dbReference type="GO" id="GO:0008270">
    <property type="term" value="F:zinc ion binding"/>
    <property type="evidence" value="ECO:0007669"/>
    <property type="project" value="UniProtKB-KW"/>
</dbReference>
<name>A0A3R7JT68_9STRA</name>
<accession>A0A3R7JT68</accession>
<dbReference type="InterPro" id="IPR007527">
    <property type="entry name" value="Znf_SWIM"/>
</dbReference>
<dbReference type="AlphaFoldDB" id="A0A3R7JT68"/>
<evidence type="ECO:0000313" key="5">
    <source>
        <dbReference type="Proteomes" id="UP000284657"/>
    </source>
</evidence>
<proteinExistence type="predicted"/>
<dbReference type="PROSITE" id="PS50966">
    <property type="entry name" value="ZF_SWIM"/>
    <property type="match status" value="1"/>
</dbReference>
<feature type="region of interest" description="Disordered" evidence="2">
    <location>
        <begin position="198"/>
        <end position="231"/>
    </location>
</feature>
<dbReference type="InterPro" id="IPR052579">
    <property type="entry name" value="Zinc_finger_SWIM"/>
</dbReference>
<gene>
    <name evidence="4" type="ORF">BBJ29_003660</name>
</gene>
<dbReference type="PANTHER" id="PTHR31569:SF4">
    <property type="entry name" value="SWIM-TYPE DOMAIN-CONTAINING PROTEIN"/>
    <property type="match status" value="1"/>
</dbReference>